<accession>A0A255ZMK6</accession>
<dbReference type="SUPFAM" id="SSF55961">
    <property type="entry name" value="Bet v1-like"/>
    <property type="match status" value="1"/>
</dbReference>
<dbReference type="CDD" id="cd07820">
    <property type="entry name" value="SRPBCC_3"/>
    <property type="match status" value="1"/>
</dbReference>
<name>A0A255ZMK6_9FLAO</name>
<evidence type="ECO:0000313" key="1">
    <source>
        <dbReference type="EMBL" id="OYQ42748.1"/>
    </source>
</evidence>
<reference evidence="1 2" key="1">
    <citation type="submission" date="2017-07" db="EMBL/GenBank/DDBJ databases">
        <title>Flavobacterium cyanobacteriorum sp. nov., isolated from cyanobacterial aggregates in a eutrophic lake.</title>
        <authorList>
            <person name="Cai H."/>
        </authorList>
    </citation>
    <scope>NUCLEOTIDE SEQUENCE [LARGE SCALE GENOMIC DNA]</scope>
    <source>
        <strain evidence="1 2">TH021</strain>
    </source>
</reference>
<proteinExistence type="predicted"/>
<keyword evidence="2" id="KW-1185">Reference proteome</keyword>
<protein>
    <submittedName>
        <fullName evidence="1">Cell division protein</fullName>
    </submittedName>
</protein>
<dbReference type="OrthoDB" id="9801773at2"/>
<dbReference type="Gene3D" id="3.30.530.20">
    <property type="match status" value="1"/>
</dbReference>
<dbReference type="RefSeq" id="WP_094412776.1">
    <property type="nucleotide sequence ID" value="NZ_NOXV01000192.1"/>
</dbReference>
<evidence type="ECO:0000313" key="2">
    <source>
        <dbReference type="Proteomes" id="UP000216605"/>
    </source>
</evidence>
<dbReference type="AlphaFoldDB" id="A0A255ZMK6"/>
<organism evidence="1 2">
    <name type="scientific">Flavobacterium cyanobacteriorum</name>
    <dbReference type="NCBI Taxonomy" id="2022802"/>
    <lineage>
        <taxon>Bacteria</taxon>
        <taxon>Pseudomonadati</taxon>
        <taxon>Bacteroidota</taxon>
        <taxon>Flavobacteriia</taxon>
        <taxon>Flavobacteriales</taxon>
        <taxon>Flavobacteriaceae</taxon>
        <taxon>Flavobacterium</taxon>
    </lineage>
</organism>
<keyword evidence="1" id="KW-0132">Cell division</keyword>
<dbReference type="GO" id="GO:0051301">
    <property type="term" value="P:cell division"/>
    <property type="evidence" value="ECO:0007669"/>
    <property type="project" value="UniProtKB-KW"/>
</dbReference>
<dbReference type="EMBL" id="NOXV01000192">
    <property type="protein sequence ID" value="OYQ42748.1"/>
    <property type="molecule type" value="Genomic_DNA"/>
</dbReference>
<sequence length="154" mass="17778">MPIIKIETVIAAPVDLVFDLSRSIDLHKLSTAHTGEEAIAGVTSGLIGLGESVTWRARHLGLWLVLSSRISEYDAPSYFTDEMVSGPFKSFRHEHHFKQQDRKTTMTDMFYYRSPLGILGKLADFLFLEKYMRQLLITRNHYRSGLNFYFIKFL</sequence>
<comment type="caution">
    <text evidence="1">The sequence shown here is derived from an EMBL/GenBank/DDBJ whole genome shotgun (WGS) entry which is preliminary data.</text>
</comment>
<dbReference type="Proteomes" id="UP000216605">
    <property type="component" value="Unassembled WGS sequence"/>
</dbReference>
<gene>
    <name evidence="1" type="ORF">CHU92_03825</name>
</gene>
<dbReference type="InterPro" id="IPR023393">
    <property type="entry name" value="START-like_dom_sf"/>
</dbReference>
<keyword evidence="1" id="KW-0131">Cell cycle</keyword>